<organism evidence="1">
    <name type="scientific">termite gut metagenome</name>
    <dbReference type="NCBI Taxonomy" id="433724"/>
    <lineage>
        <taxon>unclassified sequences</taxon>
        <taxon>metagenomes</taxon>
        <taxon>organismal metagenomes</taxon>
    </lineage>
</organism>
<comment type="caution">
    <text evidence="1">The sequence shown here is derived from an EMBL/GenBank/DDBJ whole genome shotgun (WGS) entry which is preliminary data.</text>
</comment>
<name>A0A5J4R408_9ZZZZ</name>
<proteinExistence type="predicted"/>
<sequence>MKLISVIVRDRYFAENNINVNEVDNYDPNLTGEYKGVKYKLQ</sequence>
<reference evidence="1" key="1">
    <citation type="submission" date="2019-03" db="EMBL/GenBank/DDBJ databases">
        <title>Single cell metagenomics reveals metabolic interactions within the superorganism composed of flagellate Streblomastix strix and complex community of Bacteroidetes bacteria on its surface.</title>
        <authorList>
            <person name="Treitli S.C."/>
            <person name="Kolisko M."/>
            <person name="Husnik F."/>
            <person name="Keeling P."/>
            <person name="Hampl V."/>
        </authorList>
    </citation>
    <scope>NUCLEOTIDE SEQUENCE</scope>
    <source>
        <strain evidence="1">STM</strain>
    </source>
</reference>
<protein>
    <submittedName>
        <fullName evidence="1">Uncharacterized protein</fullName>
    </submittedName>
</protein>
<dbReference type="AlphaFoldDB" id="A0A5J4R408"/>
<gene>
    <name evidence="1" type="ORF">EZS27_023616</name>
</gene>
<dbReference type="EMBL" id="SNRY01002000">
    <property type="protein sequence ID" value="KAA6327393.1"/>
    <property type="molecule type" value="Genomic_DNA"/>
</dbReference>
<accession>A0A5J4R408</accession>
<evidence type="ECO:0000313" key="1">
    <source>
        <dbReference type="EMBL" id="KAA6327393.1"/>
    </source>
</evidence>